<keyword evidence="6 7" id="KW-0012">Acyltransferase</keyword>
<keyword evidence="4 7" id="KW-1133">Transmembrane helix</keyword>
<proteinExistence type="inferred from homology"/>
<dbReference type="GO" id="GO:0005783">
    <property type="term" value="C:endoplasmic reticulum"/>
    <property type="evidence" value="ECO:0007669"/>
    <property type="project" value="TreeGrafter"/>
</dbReference>
<dbReference type="EMBL" id="CAIIXF020000001">
    <property type="protein sequence ID" value="CAH1773205.1"/>
    <property type="molecule type" value="Genomic_DNA"/>
</dbReference>
<evidence type="ECO:0000256" key="2">
    <source>
        <dbReference type="ARBA" id="ARBA00022679"/>
    </source>
</evidence>
<organism evidence="9 10">
    <name type="scientific">Owenia fusiformis</name>
    <name type="common">Polychaete worm</name>
    <dbReference type="NCBI Taxonomy" id="6347"/>
    <lineage>
        <taxon>Eukaryota</taxon>
        <taxon>Metazoa</taxon>
        <taxon>Spiralia</taxon>
        <taxon>Lophotrochozoa</taxon>
        <taxon>Annelida</taxon>
        <taxon>Polychaeta</taxon>
        <taxon>Sedentaria</taxon>
        <taxon>Canalipalpata</taxon>
        <taxon>Sabellida</taxon>
        <taxon>Oweniida</taxon>
        <taxon>Oweniidae</taxon>
        <taxon>Owenia</taxon>
    </lineage>
</organism>
<dbReference type="PANTHER" id="PTHR22883:SF452">
    <property type="entry name" value="PALMITOYLTRANSFERASE"/>
    <property type="match status" value="1"/>
</dbReference>
<reference evidence="9" key="1">
    <citation type="submission" date="2022-03" db="EMBL/GenBank/DDBJ databases">
        <authorList>
            <person name="Martin C."/>
        </authorList>
    </citation>
    <scope>NUCLEOTIDE SEQUENCE</scope>
</reference>
<evidence type="ECO:0000256" key="3">
    <source>
        <dbReference type="ARBA" id="ARBA00022692"/>
    </source>
</evidence>
<comment type="catalytic activity">
    <reaction evidence="7">
        <text>L-cysteinyl-[protein] + hexadecanoyl-CoA = S-hexadecanoyl-L-cysteinyl-[protein] + CoA</text>
        <dbReference type="Rhea" id="RHEA:36683"/>
        <dbReference type="Rhea" id="RHEA-COMP:10131"/>
        <dbReference type="Rhea" id="RHEA-COMP:11032"/>
        <dbReference type="ChEBI" id="CHEBI:29950"/>
        <dbReference type="ChEBI" id="CHEBI:57287"/>
        <dbReference type="ChEBI" id="CHEBI:57379"/>
        <dbReference type="ChEBI" id="CHEBI:74151"/>
        <dbReference type="EC" id="2.3.1.225"/>
    </reaction>
</comment>
<dbReference type="OrthoDB" id="302728at2759"/>
<comment type="domain">
    <text evidence="7">The DHHC domain is required for palmitoyltransferase activity.</text>
</comment>
<dbReference type="GO" id="GO:0016020">
    <property type="term" value="C:membrane"/>
    <property type="evidence" value="ECO:0007669"/>
    <property type="project" value="UniProtKB-SubCell"/>
</dbReference>
<comment type="subcellular location">
    <subcellularLocation>
        <location evidence="1">Membrane</location>
        <topology evidence="1">Multi-pass membrane protein</topology>
    </subcellularLocation>
</comment>
<keyword evidence="2 7" id="KW-0808">Transferase</keyword>
<gene>
    <name evidence="9" type="ORF">OFUS_LOCUS833</name>
</gene>
<comment type="caution">
    <text evidence="9">The sequence shown here is derived from an EMBL/GenBank/DDBJ whole genome shotgun (WGS) entry which is preliminary data.</text>
</comment>
<protein>
    <recommendedName>
        <fullName evidence="7">Palmitoyltransferase</fullName>
        <ecNumber evidence="7">2.3.1.225</ecNumber>
    </recommendedName>
</protein>
<dbReference type="InterPro" id="IPR039859">
    <property type="entry name" value="PFA4/ZDH16/20/ERF2-like"/>
</dbReference>
<evidence type="ECO:0000256" key="5">
    <source>
        <dbReference type="ARBA" id="ARBA00023136"/>
    </source>
</evidence>
<evidence type="ECO:0000259" key="8">
    <source>
        <dbReference type="Pfam" id="PF01529"/>
    </source>
</evidence>
<evidence type="ECO:0000313" key="10">
    <source>
        <dbReference type="Proteomes" id="UP000749559"/>
    </source>
</evidence>
<dbReference type="EC" id="2.3.1.225" evidence="7"/>
<evidence type="ECO:0000256" key="4">
    <source>
        <dbReference type="ARBA" id="ARBA00022989"/>
    </source>
</evidence>
<evidence type="ECO:0000256" key="6">
    <source>
        <dbReference type="ARBA" id="ARBA00023315"/>
    </source>
</evidence>
<dbReference type="Proteomes" id="UP000749559">
    <property type="component" value="Unassembled WGS sequence"/>
</dbReference>
<comment type="similarity">
    <text evidence="7">Belongs to the DHHC palmitoyltransferase family.</text>
</comment>
<evidence type="ECO:0000313" key="9">
    <source>
        <dbReference type="EMBL" id="CAH1773205.1"/>
    </source>
</evidence>
<sequence>PKPTKKKTQVYVVTIHRKTEFGVEKSTYPYWSWKPCITCQHERPPRVHHCHVCRTCILKRDHHCFFTGTCIGLNNQRHFVVFVWWTAIATTFSLVHGIAYCYWYFLADSWCMDVILPVTVFRCIMGYDVSYFKCLLVAIGYSLLWFCPICWKFVFDQFYTISNGITTFELGNEIKVVNTNSCRRNIRGVFGNYWIINFIIPLHLIFKPHDSGVYWHGVSA</sequence>
<dbReference type="PANTHER" id="PTHR22883">
    <property type="entry name" value="ZINC FINGER DHHC DOMAIN CONTAINING PROTEIN"/>
    <property type="match status" value="1"/>
</dbReference>
<feature type="transmembrane region" description="Helical" evidence="7">
    <location>
        <begin position="189"/>
        <end position="206"/>
    </location>
</feature>
<keyword evidence="3 7" id="KW-0812">Transmembrane</keyword>
<keyword evidence="10" id="KW-1185">Reference proteome</keyword>
<keyword evidence="5 7" id="KW-0472">Membrane</keyword>
<feature type="domain" description="Palmitoyltransferase DHHC" evidence="8">
    <location>
        <begin position="34"/>
        <end position="170"/>
    </location>
</feature>
<dbReference type="GO" id="GO:0006612">
    <property type="term" value="P:protein targeting to membrane"/>
    <property type="evidence" value="ECO:0007669"/>
    <property type="project" value="TreeGrafter"/>
</dbReference>
<feature type="transmembrane region" description="Helical" evidence="7">
    <location>
        <begin position="135"/>
        <end position="155"/>
    </location>
</feature>
<evidence type="ECO:0000256" key="7">
    <source>
        <dbReference type="RuleBase" id="RU079119"/>
    </source>
</evidence>
<dbReference type="InterPro" id="IPR001594">
    <property type="entry name" value="Palmitoyltrfase_DHHC"/>
</dbReference>
<dbReference type="GO" id="GO:0005794">
    <property type="term" value="C:Golgi apparatus"/>
    <property type="evidence" value="ECO:0007669"/>
    <property type="project" value="TreeGrafter"/>
</dbReference>
<dbReference type="AlphaFoldDB" id="A0A8S4MWF5"/>
<accession>A0A8S4MWF5</accession>
<feature type="non-terminal residue" evidence="9">
    <location>
        <position position="1"/>
    </location>
</feature>
<dbReference type="GO" id="GO:0019706">
    <property type="term" value="F:protein-cysteine S-palmitoyltransferase activity"/>
    <property type="evidence" value="ECO:0007669"/>
    <property type="project" value="UniProtKB-EC"/>
</dbReference>
<name>A0A8S4MWF5_OWEFU</name>
<evidence type="ECO:0000256" key="1">
    <source>
        <dbReference type="ARBA" id="ARBA00004141"/>
    </source>
</evidence>
<dbReference type="Pfam" id="PF01529">
    <property type="entry name" value="DHHC"/>
    <property type="match status" value="1"/>
</dbReference>
<feature type="transmembrane region" description="Helical" evidence="7">
    <location>
        <begin position="82"/>
        <end position="105"/>
    </location>
</feature>
<dbReference type="PROSITE" id="PS50216">
    <property type="entry name" value="DHHC"/>
    <property type="match status" value="1"/>
</dbReference>